<reference evidence="1 2" key="1">
    <citation type="submission" date="2014-07" db="EMBL/GenBank/DDBJ databases">
        <title>Genome of Chryseobacterium soli DSM 19298.</title>
        <authorList>
            <person name="Stropko S.J."/>
            <person name="Pipes S.E."/>
            <person name="Newman J."/>
        </authorList>
    </citation>
    <scope>NUCLEOTIDE SEQUENCE [LARGE SCALE GENOMIC DNA]</scope>
    <source>
        <strain evidence="1 2">DSM 19298</strain>
    </source>
</reference>
<keyword evidence="2" id="KW-1185">Reference proteome</keyword>
<name>A0A086A095_9FLAO</name>
<accession>A0A086A095</accession>
<dbReference type="Proteomes" id="UP000028705">
    <property type="component" value="Unassembled WGS sequence"/>
</dbReference>
<sequence length="91" mass="10702">MGIRDIFDLKEFDLKKIITLKNVTTDEMLGTTNVGFVVNNNIKRNSFLIQLNDGKSLIVNVSDNYHFINVYFNREKKYWHLVYSNYISVHA</sequence>
<evidence type="ECO:0000313" key="1">
    <source>
        <dbReference type="EMBL" id="KFF10109.1"/>
    </source>
</evidence>
<organism evidence="1 2">
    <name type="scientific">Chryseobacterium soli</name>
    <dbReference type="NCBI Taxonomy" id="445961"/>
    <lineage>
        <taxon>Bacteria</taxon>
        <taxon>Pseudomonadati</taxon>
        <taxon>Bacteroidota</taxon>
        <taxon>Flavobacteriia</taxon>
        <taxon>Flavobacteriales</taxon>
        <taxon>Weeksellaceae</taxon>
        <taxon>Chryseobacterium group</taxon>
        <taxon>Chryseobacterium</taxon>
    </lineage>
</organism>
<proteinExistence type="predicted"/>
<dbReference type="EMBL" id="JPRH01000013">
    <property type="protein sequence ID" value="KFF10109.1"/>
    <property type="molecule type" value="Genomic_DNA"/>
</dbReference>
<gene>
    <name evidence="1" type="ORF">IW15_21460</name>
</gene>
<comment type="caution">
    <text evidence="1">The sequence shown here is derived from an EMBL/GenBank/DDBJ whole genome shotgun (WGS) entry which is preliminary data.</text>
</comment>
<dbReference type="RefSeq" id="WP_034715254.1">
    <property type="nucleotide sequence ID" value="NZ_JPRH01000013.1"/>
</dbReference>
<protein>
    <submittedName>
        <fullName evidence="1">Uncharacterized protein</fullName>
    </submittedName>
</protein>
<dbReference type="STRING" id="445961.IW15_21460"/>
<evidence type="ECO:0000313" key="2">
    <source>
        <dbReference type="Proteomes" id="UP000028705"/>
    </source>
</evidence>
<dbReference type="AlphaFoldDB" id="A0A086A095"/>